<keyword evidence="3" id="KW-1185">Reference proteome</keyword>
<dbReference type="EMBL" id="JAHHUM010001764">
    <property type="protein sequence ID" value="KAK5609094.1"/>
    <property type="molecule type" value="Genomic_DNA"/>
</dbReference>
<dbReference type="Proteomes" id="UP001311232">
    <property type="component" value="Unassembled WGS sequence"/>
</dbReference>
<evidence type="ECO:0000313" key="2">
    <source>
        <dbReference type="EMBL" id="KAK5609094.1"/>
    </source>
</evidence>
<protein>
    <submittedName>
        <fullName evidence="2">Uncharacterized protein</fullName>
    </submittedName>
</protein>
<feature type="compositionally biased region" description="Low complexity" evidence="1">
    <location>
        <begin position="163"/>
        <end position="187"/>
    </location>
</feature>
<evidence type="ECO:0000256" key="1">
    <source>
        <dbReference type="SAM" id="MobiDB-lite"/>
    </source>
</evidence>
<gene>
    <name evidence="2" type="ORF">CRENBAI_016074</name>
</gene>
<dbReference type="AlphaFoldDB" id="A0AAV9RJM7"/>
<feature type="region of interest" description="Disordered" evidence="1">
    <location>
        <begin position="156"/>
        <end position="188"/>
    </location>
</feature>
<comment type="caution">
    <text evidence="2">The sequence shown here is derived from an EMBL/GenBank/DDBJ whole genome shotgun (WGS) entry which is preliminary data.</text>
</comment>
<proteinExistence type="predicted"/>
<name>A0AAV9RJM7_9TELE</name>
<sequence>MITLYLRKRSSKLQDCLLLRRALQNYVTTSSELASTLAAGGGASGALQVTQSCLELIAQRGDVGECAAATDVCKETAGHDPCVPSPSPLHLIITFTTTTILDRIRGWASCTQRHCSSEDSRRTLMSECTAAFRCKRSRHMERRCLCSGPPKDSDCMTNHVPDRSASTSLPRAPASSLSSTTPPDDSSISLKEESFHSFVESRLTTASFLLNYFFVATGSSYCSPNHMASSLSSTSEPHSAAETRVHHYELVSNTEDMSGLQKAAILSFFSARPMVFHCLGETSMDVLREDVVQKAADVALTSLH</sequence>
<accession>A0AAV9RJM7</accession>
<reference evidence="2 3" key="1">
    <citation type="submission" date="2021-06" db="EMBL/GenBank/DDBJ databases">
        <authorList>
            <person name="Palmer J.M."/>
        </authorList>
    </citation>
    <scope>NUCLEOTIDE SEQUENCE [LARGE SCALE GENOMIC DNA]</scope>
    <source>
        <strain evidence="2 3">MEX-2019</strain>
        <tissue evidence="2">Muscle</tissue>
    </source>
</reference>
<organism evidence="2 3">
    <name type="scientific">Crenichthys baileyi</name>
    <name type="common">White River springfish</name>
    <dbReference type="NCBI Taxonomy" id="28760"/>
    <lineage>
        <taxon>Eukaryota</taxon>
        <taxon>Metazoa</taxon>
        <taxon>Chordata</taxon>
        <taxon>Craniata</taxon>
        <taxon>Vertebrata</taxon>
        <taxon>Euteleostomi</taxon>
        <taxon>Actinopterygii</taxon>
        <taxon>Neopterygii</taxon>
        <taxon>Teleostei</taxon>
        <taxon>Neoteleostei</taxon>
        <taxon>Acanthomorphata</taxon>
        <taxon>Ovalentaria</taxon>
        <taxon>Atherinomorphae</taxon>
        <taxon>Cyprinodontiformes</taxon>
        <taxon>Goodeidae</taxon>
        <taxon>Crenichthys</taxon>
    </lineage>
</organism>
<evidence type="ECO:0000313" key="3">
    <source>
        <dbReference type="Proteomes" id="UP001311232"/>
    </source>
</evidence>